<dbReference type="EMBL" id="JBDFQZ010000005">
    <property type="protein sequence ID" value="KAK9726896.1"/>
    <property type="molecule type" value="Genomic_DNA"/>
</dbReference>
<feature type="domain" description="Inhibitor I9" evidence="12">
    <location>
        <begin position="65"/>
        <end position="127"/>
    </location>
</feature>
<keyword evidence="3" id="KW-0732">Signal</keyword>
<dbReference type="Pfam" id="PF17766">
    <property type="entry name" value="fn3_6"/>
    <property type="match status" value="1"/>
</dbReference>
<keyword evidence="4 7" id="KW-0378">Hydrolase</keyword>
<evidence type="ECO:0000256" key="5">
    <source>
        <dbReference type="ARBA" id="ARBA00022825"/>
    </source>
</evidence>
<evidence type="ECO:0000313" key="14">
    <source>
        <dbReference type="EMBL" id="KAK9726896.1"/>
    </source>
</evidence>
<dbReference type="GO" id="GO:0004252">
    <property type="term" value="F:serine-type endopeptidase activity"/>
    <property type="evidence" value="ECO:0007669"/>
    <property type="project" value="UniProtKB-UniRule"/>
</dbReference>
<dbReference type="InterPro" id="IPR041469">
    <property type="entry name" value="Subtilisin-like_FN3"/>
</dbReference>
<dbReference type="InterPro" id="IPR034197">
    <property type="entry name" value="Peptidases_S8_3"/>
</dbReference>
<keyword evidence="2 7" id="KW-0645">Protease</keyword>
<dbReference type="FunFam" id="3.40.50.200:FF:000006">
    <property type="entry name" value="Subtilisin-like protease SBT1.5"/>
    <property type="match status" value="1"/>
</dbReference>
<keyword evidence="9" id="KW-0812">Transmembrane</keyword>
<dbReference type="PROSITE" id="PS51892">
    <property type="entry name" value="SUBTILASE"/>
    <property type="match status" value="1"/>
</dbReference>
<feature type="domain" description="PA" evidence="11">
    <location>
        <begin position="393"/>
        <end position="476"/>
    </location>
</feature>
<evidence type="ECO:0000256" key="2">
    <source>
        <dbReference type="ARBA" id="ARBA00022670"/>
    </source>
</evidence>
<feature type="active site" description="Charge relay system" evidence="6 7">
    <location>
        <position position="562"/>
    </location>
</feature>
<dbReference type="SUPFAM" id="SSF52743">
    <property type="entry name" value="Subtilisin-like"/>
    <property type="match status" value="1"/>
</dbReference>
<evidence type="ECO:0000259" key="10">
    <source>
        <dbReference type="Pfam" id="PF00082"/>
    </source>
</evidence>
<evidence type="ECO:0000256" key="4">
    <source>
        <dbReference type="ARBA" id="ARBA00022801"/>
    </source>
</evidence>
<dbReference type="PANTHER" id="PTHR10795">
    <property type="entry name" value="PROPROTEIN CONVERTASE SUBTILISIN/KEXIN"/>
    <property type="match status" value="1"/>
</dbReference>
<evidence type="ECO:0000256" key="9">
    <source>
        <dbReference type="SAM" id="Phobius"/>
    </source>
</evidence>
<dbReference type="InterPro" id="IPR010259">
    <property type="entry name" value="S8pro/Inhibitor_I9"/>
</dbReference>
<dbReference type="Pfam" id="PF00082">
    <property type="entry name" value="Peptidase_S8"/>
    <property type="match status" value="1"/>
</dbReference>
<comment type="similarity">
    <text evidence="1 7">Belongs to the peptidase S8 family.</text>
</comment>
<feature type="active site" description="Charge relay system" evidence="6 7">
    <location>
        <position position="232"/>
    </location>
</feature>
<evidence type="ECO:0000259" key="12">
    <source>
        <dbReference type="Pfam" id="PF05922"/>
    </source>
</evidence>
<feature type="transmembrane region" description="Helical" evidence="9">
    <location>
        <begin position="34"/>
        <end position="51"/>
    </location>
</feature>
<gene>
    <name evidence="14" type="ORF">RND81_05G244100</name>
</gene>
<name>A0AAW1L1Z3_SAPOF</name>
<feature type="region of interest" description="Disordered" evidence="8">
    <location>
        <begin position="216"/>
        <end position="239"/>
    </location>
</feature>
<evidence type="ECO:0000256" key="3">
    <source>
        <dbReference type="ARBA" id="ARBA00022729"/>
    </source>
</evidence>
<dbReference type="CDD" id="cd02120">
    <property type="entry name" value="PA_subtilisin_like"/>
    <property type="match status" value="1"/>
</dbReference>
<dbReference type="PRINTS" id="PR00723">
    <property type="entry name" value="SUBTILISIN"/>
</dbReference>
<dbReference type="GO" id="GO:0006508">
    <property type="term" value="P:proteolysis"/>
    <property type="evidence" value="ECO:0007669"/>
    <property type="project" value="UniProtKB-KW"/>
</dbReference>
<keyword evidence="9" id="KW-1133">Transmembrane helix</keyword>
<dbReference type="Proteomes" id="UP001443914">
    <property type="component" value="Unassembled WGS sequence"/>
</dbReference>
<dbReference type="InterPro" id="IPR037045">
    <property type="entry name" value="S8pro/Inhibitor_I9_sf"/>
</dbReference>
<feature type="active site" description="Charge relay system" evidence="6 7">
    <location>
        <position position="159"/>
    </location>
</feature>
<evidence type="ECO:0000256" key="1">
    <source>
        <dbReference type="ARBA" id="ARBA00011073"/>
    </source>
</evidence>
<keyword evidence="15" id="KW-1185">Reference proteome</keyword>
<sequence>MRICVTNNPRHLLHIHIYTSTDSSIIIILRISKMTPLSLLTLFFFTLLLLLTHSQPQSTFIVHVSSSHSPPYSTILHSLSTPTPHLLYSYSHSATAFAALLTPSQASLLRRHPSVLAVVPDRAHHLHTTRTPEFLGLADGSGLWPNSDYASDVIVGVLDSGIWPENPSFDDSGYEPVPDTWKGECEVGPSFPVTSCNRKLIGARAFYKGYEAHKGPINETTESKSPRDTDGHGTHTSSTVAGSLVTDAGFFQYAQGKARGMATKARIAAYKVCWKKGCYDSDMLAAMDKAIEDGVHLISLSVGANGLAPRYYKDSIAIGALHAAQSGVLVSCSAGNSGPGDFTVGNIAPWILTVGASTLDREFRADVVLGDGRTFRGVSLFSGDALDESEYLELVYGGDCGSKVCKEGQLDSSKVTGKLVLCERGATARVAKGPAVKQAGGVGMILTNTAESGEELVADSHLVPATMVGEIAGKQIKAYVSSTPNATAIIKFLGTVISTSPPSPKVAAFSSRGPNHVTPEILKPDVIAPGVNILAGWTGASSPTDLEIDPRRVQFNIISGTSMACPHVTGLAALLRNAYPNWTPAAIKSALMTTTYYLDNSGKNITDLATGKESSPFAIGSGHVDPNKALDPGLVYDIDVEDYISFLCSIGYDSKKIAIFLKKPATVDCAATNLSTPGNLNYPSFSVLFESGKNVVKYTRLVKNVGSSVNATYEVTVNAPPNVDVNVSPRKLVFSAEHQTLSYEITFTSITNSFQSILGSSSFGSIEWSDGSHRVRSPIAVRWVEGAQRHFISSI</sequence>
<dbReference type="InterPro" id="IPR023828">
    <property type="entry name" value="Peptidase_S8_Ser-AS"/>
</dbReference>
<dbReference type="InterPro" id="IPR036852">
    <property type="entry name" value="Peptidase_S8/S53_dom_sf"/>
</dbReference>
<dbReference type="Pfam" id="PF02225">
    <property type="entry name" value="PA"/>
    <property type="match status" value="1"/>
</dbReference>
<reference evidence="14" key="1">
    <citation type="submission" date="2024-03" db="EMBL/GenBank/DDBJ databases">
        <title>WGS assembly of Saponaria officinalis var. Norfolk2.</title>
        <authorList>
            <person name="Jenkins J."/>
            <person name="Shu S."/>
            <person name="Grimwood J."/>
            <person name="Barry K."/>
            <person name="Goodstein D."/>
            <person name="Schmutz J."/>
            <person name="Leebens-Mack J."/>
            <person name="Osbourn A."/>
        </authorList>
    </citation>
    <scope>NUCLEOTIDE SEQUENCE [LARGE SCALE GENOMIC DNA]</scope>
    <source>
        <strain evidence="14">JIC</strain>
    </source>
</reference>
<dbReference type="Gene3D" id="3.30.70.80">
    <property type="entry name" value="Peptidase S8 propeptide/proteinase inhibitor I9"/>
    <property type="match status" value="1"/>
</dbReference>
<dbReference type="InterPro" id="IPR000209">
    <property type="entry name" value="Peptidase_S8/S53_dom"/>
</dbReference>
<dbReference type="Gene3D" id="2.60.40.2310">
    <property type="match status" value="1"/>
</dbReference>
<dbReference type="Gene3D" id="3.50.30.30">
    <property type="match status" value="1"/>
</dbReference>
<evidence type="ECO:0000256" key="7">
    <source>
        <dbReference type="PROSITE-ProRule" id="PRU01240"/>
    </source>
</evidence>
<evidence type="ECO:0000313" key="15">
    <source>
        <dbReference type="Proteomes" id="UP001443914"/>
    </source>
</evidence>
<accession>A0AAW1L1Z3</accession>
<comment type="caution">
    <text evidence="14">The sequence shown here is derived from an EMBL/GenBank/DDBJ whole genome shotgun (WGS) entry which is preliminary data.</text>
</comment>
<evidence type="ECO:0000259" key="11">
    <source>
        <dbReference type="Pfam" id="PF02225"/>
    </source>
</evidence>
<organism evidence="14 15">
    <name type="scientific">Saponaria officinalis</name>
    <name type="common">Common soapwort</name>
    <name type="synonym">Lychnis saponaria</name>
    <dbReference type="NCBI Taxonomy" id="3572"/>
    <lineage>
        <taxon>Eukaryota</taxon>
        <taxon>Viridiplantae</taxon>
        <taxon>Streptophyta</taxon>
        <taxon>Embryophyta</taxon>
        <taxon>Tracheophyta</taxon>
        <taxon>Spermatophyta</taxon>
        <taxon>Magnoliopsida</taxon>
        <taxon>eudicotyledons</taxon>
        <taxon>Gunneridae</taxon>
        <taxon>Pentapetalae</taxon>
        <taxon>Caryophyllales</taxon>
        <taxon>Caryophyllaceae</taxon>
        <taxon>Caryophylleae</taxon>
        <taxon>Saponaria</taxon>
    </lineage>
</organism>
<feature type="domain" description="Subtilisin-like protease fibronectin type-III" evidence="13">
    <location>
        <begin position="679"/>
        <end position="781"/>
    </location>
</feature>
<dbReference type="CDD" id="cd04852">
    <property type="entry name" value="Peptidases_S8_3"/>
    <property type="match status" value="1"/>
</dbReference>
<protein>
    <submittedName>
        <fullName evidence="14">Uncharacterized protein</fullName>
    </submittedName>
</protein>
<feature type="domain" description="Peptidase S8/S53" evidence="10">
    <location>
        <begin position="151"/>
        <end position="608"/>
    </location>
</feature>
<dbReference type="FunFam" id="3.50.30.30:FF:000005">
    <property type="entry name" value="subtilisin-like protease SBT1.5"/>
    <property type="match status" value="1"/>
</dbReference>
<dbReference type="InterPro" id="IPR015500">
    <property type="entry name" value="Peptidase_S8_subtilisin-rel"/>
</dbReference>
<dbReference type="Gene3D" id="3.40.50.200">
    <property type="entry name" value="Peptidase S8/S53 domain"/>
    <property type="match status" value="1"/>
</dbReference>
<evidence type="ECO:0000256" key="6">
    <source>
        <dbReference type="PIRSR" id="PIRSR615500-1"/>
    </source>
</evidence>
<evidence type="ECO:0000259" key="13">
    <source>
        <dbReference type="Pfam" id="PF17766"/>
    </source>
</evidence>
<feature type="compositionally biased region" description="Basic and acidic residues" evidence="8">
    <location>
        <begin position="216"/>
        <end position="233"/>
    </location>
</feature>
<dbReference type="InterPro" id="IPR045051">
    <property type="entry name" value="SBT"/>
</dbReference>
<dbReference type="InterPro" id="IPR003137">
    <property type="entry name" value="PA_domain"/>
</dbReference>
<keyword evidence="9" id="KW-0472">Membrane</keyword>
<dbReference type="PROSITE" id="PS00138">
    <property type="entry name" value="SUBTILASE_SER"/>
    <property type="match status" value="1"/>
</dbReference>
<dbReference type="FunFam" id="2.60.40.2310:FF:000001">
    <property type="entry name" value="Subtilisin-like protease SBT1.5"/>
    <property type="match status" value="1"/>
</dbReference>
<proteinExistence type="inferred from homology"/>
<dbReference type="Pfam" id="PF05922">
    <property type="entry name" value="Inhibitor_I9"/>
    <property type="match status" value="1"/>
</dbReference>
<evidence type="ECO:0000256" key="8">
    <source>
        <dbReference type="SAM" id="MobiDB-lite"/>
    </source>
</evidence>
<dbReference type="AlphaFoldDB" id="A0AAW1L1Z3"/>
<keyword evidence="5 7" id="KW-0720">Serine protease</keyword>